<dbReference type="AlphaFoldDB" id="A0A918BHY4"/>
<dbReference type="EMBL" id="BMQK01000011">
    <property type="protein sequence ID" value="GGQ70347.1"/>
    <property type="molecule type" value="Genomic_DNA"/>
</dbReference>
<proteinExistence type="predicted"/>
<reference evidence="1" key="2">
    <citation type="submission" date="2020-09" db="EMBL/GenBank/DDBJ databases">
        <authorList>
            <person name="Sun Q."/>
            <person name="Ohkuma M."/>
        </authorList>
    </citation>
    <scope>NUCLEOTIDE SEQUENCE</scope>
    <source>
        <strain evidence="1">JCM 3131</strain>
    </source>
</reference>
<gene>
    <name evidence="1" type="ORF">GCM10010145_44880</name>
</gene>
<comment type="caution">
    <text evidence="1">The sequence shown here is derived from an EMBL/GenBank/DDBJ whole genome shotgun (WGS) entry which is preliminary data.</text>
</comment>
<dbReference type="Proteomes" id="UP000620156">
    <property type="component" value="Unassembled WGS sequence"/>
</dbReference>
<name>A0A918BHY4_9ACTN</name>
<keyword evidence="2" id="KW-1185">Reference proteome</keyword>
<evidence type="ECO:0000313" key="1">
    <source>
        <dbReference type="EMBL" id="GGQ70347.1"/>
    </source>
</evidence>
<evidence type="ECO:0000313" key="2">
    <source>
        <dbReference type="Proteomes" id="UP000620156"/>
    </source>
</evidence>
<dbReference type="RefSeq" id="WP_189218678.1">
    <property type="nucleotide sequence ID" value="NZ_BMQK01000011.1"/>
</dbReference>
<protein>
    <submittedName>
        <fullName evidence="1">Uncharacterized protein</fullName>
    </submittedName>
</protein>
<accession>A0A918BHY4</accession>
<organism evidence="1 2">
    <name type="scientific">Streptomyces ruber</name>
    <dbReference type="NCBI Taxonomy" id="83378"/>
    <lineage>
        <taxon>Bacteria</taxon>
        <taxon>Bacillati</taxon>
        <taxon>Actinomycetota</taxon>
        <taxon>Actinomycetes</taxon>
        <taxon>Kitasatosporales</taxon>
        <taxon>Streptomycetaceae</taxon>
        <taxon>Streptomyces</taxon>
    </lineage>
</organism>
<sequence>MPRDLPGDGDRTAVPERLRAAFDERVARYREPLVTVRGTCPPPAHREEFAWVVAALRARADG</sequence>
<reference evidence="1" key="1">
    <citation type="journal article" date="2014" name="Int. J. Syst. Evol. Microbiol.">
        <title>Complete genome sequence of Corynebacterium casei LMG S-19264T (=DSM 44701T), isolated from a smear-ripened cheese.</title>
        <authorList>
            <consortium name="US DOE Joint Genome Institute (JGI-PGF)"/>
            <person name="Walter F."/>
            <person name="Albersmeier A."/>
            <person name="Kalinowski J."/>
            <person name="Ruckert C."/>
        </authorList>
    </citation>
    <scope>NUCLEOTIDE SEQUENCE</scope>
    <source>
        <strain evidence="1">JCM 3131</strain>
    </source>
</reference>